<evidence type="ECO:0000313" key="1">
    <source>
        <dbReference type="EMBL" id="PWV97735.1"/>
    </source>
</evidence>
<organism evidence="1 2">
    <name type="scientific">Hoeflea marina</name>
    <dbReference type="NCBI Taxonomy" id="274592"/>
    <lineage>
        <taxon>Bacteria</taxon>
        <taxon>Pseudomonadati</taxon>
        <taxon>Pseudomonadota</taxon>
        <taxon>Alphaproteobacteria</taxon>
        <taxon>Hyphomicrobiales</taxon>
        <taxon>Rhizobiaceae</taxon>
        <taxon>Hoeflea</taxon>
    </lineage>
</organism>
<protein>
    <submittedName>
        <fullName evidence="1">Uncharacterized protein</fullName>
    </submittedName>
</protein>
<dbReference type="AlphaFoldDB" id="A0A317PDK8"/>
<comment type="caution">
    <text evidence="1">The sequence shown here is derived from an EMBL/GenBank/DDBJ whole genome shotgun (WGS) entry which is preliminary data.</text>
</comment>
<evidence type="ECO:0000313" key="2">
    <source>
        <dbReference type="Proteomes" id="UP000246352"/>
    </source>
</evidence>
<sequence>MSKFHPDQLGLFETRVYPERIEVGSVDLDRFRSEIKRAMSQAIRESGYDRQTIALRMAQYLGLPNLAKTTLDAYTAESKEGHDISLLRFSAFVHATGAKWLFDVVVSKAGMTVLEGSEAKLAEIARLDQDRRSINAELKKLRARPVAPKEWRRRP</sequence>
<keyword evidence="2" id="KW-1185">Reference proteome</keyword>
<dbReference type="EMBL" id="QGTR01000006">
    <property type="protein sequence ID" value="PWV97735.1"/>
    <property type="molecule type" value="Genomic_DNA"/>
</dbReference>
<gene>
    <name evidence="1" type="ORF">DFR52_106260</name>
</gene>
<accession>A0A317PDK8</accession>
<dbReference type="Proteomes" id="UP000246352">
    <property type="component" value="Unassembled WGS sequence"/>
</dbReference>
<reference evidence="1 2" key="1">
    <citation type="submission" date="2018-05" db="EMBL/GenBank/DDBJ databases">
        <title>Genomic Encyclopedia of Type Strains, Phase IV (KMG-IV): sequencing the most valuable type-strain genomes for metagenomic binning, comparative biology and taxonomic classification.</title>
        <authorList>
            <person name="Goeker M."/>
        </authorList>
    </citation>
    <scope>NUCLEOTIDE SEQUENCE [LARGE SCALE GENOMIC DNA]</scope>
    <source>
        <strain evidence="1 2">DSM 16791</strain>
    </source>
</reference>
<proteinExistence type="predicted"/>
<name>A0A317PDK8_9HYPH</name>
<dbReference type="OrthoDB" id="8450901at2"/>
<dbReference type="RefSeq" id="WP_110034026.1">
    <property type="nucleotide sequence ID" value="NZ_QGTR01000006.1"/>
</dbReference>